<dbReference type="PROSITE" id="PS00138">
    <property type="entry name" value="SUBTILASE_SER"/>
    <property type="match status" value="1"/>
</dbReference>
<keyword evidence="7" id="KW-1133">Transmembrane helix</keyword>
<name>A0A397VQJ1_9GLOM</name>
<keyword evidence="10" id="KW-1185">Reference proteome</keyword>
<feature type="active site" description="Charge relay system" evidence="5">
    <location>
        <position position="209"/>
    </location>
</feature>
<keyword evidence="7" id="KW-0472">Membrane</keyword>
<dbReference type="InterPro" id="IPR000209">
    <property type="entry name" value="Peptidase_S8/S53_dom"/>
</dbReference>
<dbReference type="CDD" id="cd04077">
    <property type="entry name" value="Peptidases_S8_PCSK9_ProteinaseK_like"/>
    <property type="match status" value="1"/>
</dbReference>
<dbReference type="GO" id="GO:0004252">
    <property type="term" value="F:serine-type endopeptidase activity"/>
    <property type="evidence" value="ECO:0007669"/>
    <property type="project" value="UniProtKB-UniRule"/>
</dbReference>
<proteinExistence type="inferred from homology"/>
<dbReference type="Gene3D" id="3.40.50.200">
    <property type="entry name" value="Peptidase S8/S53 domain"/>
    <property type="match status" value="1"/>
</dbReference>
<evidence type="ECO:0000256" key="2">
    <source>
        <dbReference type="ARBA" id="ARBA00022670"/>
    </source>
</evidence>
<dbReference type="GO" id="GO:0005615">
    <property type="term" value="C:extracellular space"/>
    <property type="evidence" value="ECO:0007669"/>
    <property type="project" value="TreeGrafter"/>
</dbReference>
<dbReference type="EMBL" id="QKWP01000201">
    <property type="protein sequence ID" value="RIB24795.1"/>
    <property type="molecule type" value="Genomic_DNA"/>
</dbReference>
<dbReference type="InterPro" id="IPR015500">
    <property type="entry name" value="Peptidase_S8_subtilisin-rel"/>
</dbReference>
<keyword evidence="4 5" id="KW-0720">Serine protease</keyword>
<evidence type="ECO:0000256" key="4">
    <source>
        <dbReference type="ARBA" id="ARBA00022825"/>
    </source>
</evidence>
<comment type="similarity">
    <text evidence="1 5 6">Belongs to the peptidase S8 family.</text>
</comment>
<dbReference type="GO" id="GO:0006508">
    <property type="term" value="P:proteolysis"/>
    <property type="evidence" value="ECO:0007669"/>
    <property type="project" value="UniProtKB-KW"/>
</dbReference>
<evidence type="ECO:0000313" key="10">
    <source>
        <dbReference type="Proteomes" id="UP000266673"/>
    </source>
</evidence>
<dbReference type="PROSITE" id="PS00136">
    <property type="entry name" value="SUBTILASE_ASP"/>
    <property type="match status" value="1"/>
</dbReference>
<dbReference type="InterPro" id="IPR023827">
    <property type="entry name" value="Peptidase_S8_Asp-AS"/>
</dbReference>
<dbReference type="InterPro" id="IPR034193">
    <property type="entry name" value="PCSK9_ProteinaseK-like"/>
</dbReference>
<evidence type="ECO:0000256" key="1">
    <source>
        <dbReference type="ARBA" id="ARBA00011073"/>
    </source>
</evidence>
<dbReference type="PRINTS" id="PR00723">
    <property type="entry name" value="SUBTILISIN"/>
</dbReference>
<evidence type="ECO:0000313" key="9">
    <source>
        <dbReference type="EMBL" id="RIB24795.1"/>
    </source>
</evidence>
<evidence type="ECO:0000256" key="3">
    <source>
        <dbReference type="ARBA" id="ARBA00022801"/>
    </source>
</evidence>
<evidence type="ECO:0000256" key="5">
    <source>
        <dbReference type="PROSITE-ProRule" id="PRU01240"/>
    </source>
</evidence>
<dbReference type="InterPro" id="IPR050131">
    <property type="entry name" value="Peptidase_S8_subtilisin-like"/>
</dbReference>
<feature type="domain" description="Peptidase S8/S53" evidence="8">
    <location>
        <begin position="14"/>
        <end position="244"/>
    </location>
</feature>
<keyword evidence="3 5" id="KW-0378">Hydrolase</keyword>
<dbReference type="Pfam" id="PF00082">
    <property type="entry name" value="Peptidase_S8"/>
    <property type="match status" value="1"/>
</dbReference>
<dbReference type="PROSITE" id="PS51892">
    <property type="entry name" value="SUBTILASE"/>
    <property type="match status" value="1"/>
</dbReference>
<dbReference type="OrthoDB" id="206201at2759"/>
<keyword evidence="7" id="KW-0812">Transmembrane</keyword>
<accession>A0A397VQJ1</accession>
<dbReference type="AlphaFoldDB" id="A0A397VQJ1"/>
<evidence type="ECO:0000256" key="7">
    <source>
        <dbReference type="SAM" id="Phobius"/>
    </source>
</evidence>
<dbReference type="SUPFAM" id="SSF52743">
    <property type="entry name" value="Subtilisin-like"/>
    <property type="match status" value="1"/>
</dbReference>
<feature type="transmembrane region" description="Helical" evidence="7">
    <location>
        <begin position="110"/>
        <end position="128"/>
    </location>
</feature>
<evidence type="ECO:0000259" key="8">
    <source>
        <dbReference type="Pfam" id="PF00082"/>
    </source>
</evidence>
<sequence length="247" mass="26069">YDGVYSYPTNAGRGVNAYILDTGVRMTHHEFVGRIKLGGVFCDGCKSGDDEFGHGTHVAGTVRTTYGVAKLANIINVRILDAAGSADFSVIAKGINYVINAHKNDTNKNIINLTIIILACLFILVTLVKECTDNGIHVVVSAGNDDHNSCLQTPAAAPSAITVGASDKLDYMAEFSNYGPCVDIYAPGVSILSAYTKNDNDSEILDGTSMSAPHVVGTVALYISTYGNLPSSNMSEAIISLATKNII</sequence>
<dbReference type="Proteomes" id="UP000266673">
    <property type="component" value="Unassembled WGS sequence"/>
</dbReference>
<protein>
    <submittedName>
        <fullName evidence="9">Peptidase S8/S53 domain-containing protein</fullName>
    </submittedName>
</protein>
<dbReference type="PANTHER" id="PTHR43806">
    <property type="entry name" value="PEPTIDASE S8"/>
    <property type="match status" value="1"/>
</dbReference>
<gene>
    <name evidence="9" type="ORF">C2G38_1887233</name>
</gene>
<reference evidence="9 10" key="1">
    <citation type="submission" date="2018-06" db="EMBL/GenBank/DDBJ databases">
        <title>Comparative genomics reveals the genomic features of Rhizophagus irregularis, R. cerebriforme, R. diaphanum and Gigaspora rosea, and their symbiotic lifestyle signature.</title>
        <authorList>
            <person name="Morin E."/>
            <person name="San Clemente H."/>
            <person name="Chen E.C.H."/>
            <person name="De La Providencia I."/>
            <person name="Hainaut M."/>
            <person name="Kuo A."/>
            <person name="Kohler A."/>
            <person name="Murat C."/>
            <person name="Tang N."/>
            <person name="Roy S."/>
            <person name="Loubradou J."/>
            <person name="Henrissat B."/>
            <person name="Grigoriev I.V."/>
            <person name="Corradi N."/>
            <person name="Roux C."/>
            <person name="Martin F.M."/>
        </authorList>
    </citation>
    <scope>NUCLEOTIDE SEQUENCE [LARGE SCALE GENOMIC DNA]</scope>
    <source>
        <strain evidence="9 10">DAOM 194757</strain>
    </source>
</reference>
<dbReference type="InterPro" id="IPR023828">
    <property type="entry name" value="Peptidase_S8_Ser-AS"/>
</dbReference>
<dbReference type="InterPro" id="IPR036852">
    <property type="entry name" value="Peptidase_S8/S53_dom_sf"/>
</dbReference>
<comment type="caution">
    <text evidence="9">The sequence shown here is derived from an EMBL/GenBank/DDBJ whole genome shotgun (WGS) entry which is preliminary data.</text>
</comment>
<feature type="active site" description="Charge relay system" evidence="5">
    <location>
        <position position="21"/>
    </location>
</feature>
<feature type="active site" description="Charge relay system" evidence="5">
    <location>
        <position position="54"/>
    </location>
</feature>
<evidence type="ECO:0000256" key="6">
    <source>
        <dbReference type="RuleBase" id="RU003355"/>
    </source>
</evidence>
<feature type="non-terminal residue" evidence="9">
    <location>
        <position position="247"/>
    </location>
</feature>
<feature type="non-terminal residue" evidence="9">
    <location>
        <position position="1"/>
    </location>
</feature>
<keyword evidence="2 5" id="KW-0645">Protease</keyword>
<dbReference type="PANTHER" id="PTHR43806:SF66">
    <property type="entry name" value="SERIN ENDOPEPTIDASE"/>
    <property type="match status" value="1"/>
</dbReference>
<dbReference type="STRING" id="44941.A0A397VQJ1"/>
<organism evidence="9 10">
    <name type="scientific">Gigaspora rosea</name>
    <dbReference type="NCBI Taxonomy" id="44941"/>
    <lineage>
        <taxon>Eukaryota</taxon>
        <taxon>Fungi</taxon>
        <taxon>Fungi incertae sedis</taxon>
        <taxon>Mucoromycota</taxon>
        <taxon>Glomeromycotina</taxon>
        <taxon>Glomeromycetes</taxon>
        <taxon>Diversisporales</taxon>
        <taxon>Gigasporaceae</taxon>
        <taxon>Gigaspora</taxon>
    </lineage>
</organism>